<evidence type="ECO:0000256" key="7">
    <source>
        <dbReference type="ARBA" id="ARBA00022723"/>
    </source>
</evidence>
<evidence type="ECO:0000256" key="11">
    <source>
        <dbReference type="ARBA" id="ARBA00023136"/>
    </source>
</evidence>
<feature type="domain" description="Cytochrome b561 bacterial/Ni-hydrogenase" evidence="14">
    <location>
        <begin position="8"/>
        <end position="177"/>
    </location>
</feature>
<protein>
    <submittedName>
        <fullName evidence="15">Cytochrome b561</fullName>
    </submittedName>
</protein>
<dbReference type="RefSeq" id="WP_089392090.1">
    <property type="nucleotide sequence ID" value="NZ_FNEC01000011.1"/>
</dbReference>
<evidence type="ECO:0000256" key="1">
    <source>
        <dbReference type="ARBA" id="ARBA00001970"/>
    </source>
</evidence>
<feature type="transmembrane region" description="Helical" evidence="13">
    <location>
        <begin position="12"/>
        <end position="35"/>
    </location>
</feature>
<evidence type="ECO:0000256" key="2">
    <source>
        <dbReference type="ARBA" id="ARBA00004651"/>
    </source>
</evidence>
<dbReference type="GO" id="GO:0009055">
    <property type="term" value="F:electron transfer activity"/>
    <property type="evidence" value="ECO:0007669"/>
    <property type="project" value="InterPro"/>
</dbReference>
<feature type="transmembrane region" description="Helical" evidence="13">
    <location>
        <begin position="143"/>
        <end position="165"/>
    </location>
</feature>
<keyword evidence="4" id="KW-1003">Cell membrane</keyword>
<comment type="similarity">
    <text evidence="12">Belongs to the cytochrome b561 family.</text>
</comment>
<dbReference type="InterPro" id="IPR052168">
    <property type="entry name" value="Cytochrome_b561_oxidase"/>
</dbReference>
<dbReference type="GO" id="GO:0022904">
    <property type="term" value="P:respiratory electron transport chain"/>
    <property type="evidence" value="ECO:0007669"/>
    <property type="project" value="InterPro"/>
</dbReference>
<evidence type="ECO:0000256" key="5">
    <source>
        <dbReference type="ARBA" id="ARBA00022617"/>
    </source>
</evidence>
<dbReference type="EMBL" id="FZPC01000014">
    <property type="protein sequence ID" value="SNT11196.1"/>
    <property type="molecule type" value="Genomic_DNA"/>
</dbReference>
<dbReference type="GO" id="GO:0046872">
    <property type="term" value="F:metal ion binding"/>
    <property type="evidence" value="ECO:0007669"/>
    <property type="project" value="UniProtKB-KW"/>
</dbReference>
<dbReference type="Proteomes" id="UP000199693">
    <property type="component" value="Unassembled WGS sequence"/>
</dbReference>
<evidence type="ECO:0000256" key="13">
    <source>
        <dbReference type="SAM" id="Phobius"/>
    </source>
</evidence>
<dbReference type="EMBL" id="FNEC01000011">
    <property type="protein sequence ID" value="SDI98243.1"/>
    <property type="molecule type" value="Genomic_DNA"/>
</dbReference>
<evidence type="ECO:0000256" key="9">
    <source>
        <dbReference type="ARBA" id="ARBA00022989"/>
    </source>
</evidence>
<keyword evidence="11 13" id="KW-0472">Membrane</keyword>
<feature type="transmembrane region" description="Helical" evidence="13">
    <location>
        <begin position="47"/>
        <end position="65"/>
    </location>
</feature>
<dbReference type="AlphaFoldDB" id="A0A239JYU9"/>
<dbReference type="InterPro" id="IPR016174">
    <property type="entry name" value="Di-haem_cyt_TM"/>
</dbReference>
<comment type="cofactor">
    <cofactor evidence="1">
        <name>heme b</name>
        <dbReference type="ChEBI" id="CHEBI:60344"/>
    </cofactor>
</comment>
<reference evidence="16 17" key="2">
    <citation type="submission" date="2017-06" db="EMBL/GenBank/DDBJ databases">
        <authorList>
            <person name="Varghese N."/>
            <person name="Submissions S."/>
        </authorList>
    </citation>
    <scope>NUCLEOTIDE SEQUENCE [LARGE SCALE GENOMIC DNA]</scope>
    <source>
        <strain evidence="16 17">RLD-1</strain>
    </source>
</reference>
<dbReference type="PANTHER" id="PTHR30529:SF6">
    <property type="entry name" value="BLL0291 PROTEIN"/>
    <property type="match status" value="1"/>
</dbReference>
<keyword evidence="8" id="KW-0249">Electron transport</keyword>
<dbReference type="PANTHER" id="PTHR30529">
    <property type="entry name" value="CYTOCHROME B561"/>
    <property type="match status" value="1"/>
</dbReference>
<dbReference type="SUPFAM" id="SSF81342">
    <property type="entry name" value="Transmembrane di-heme cytochromes"/>
    <property type="match status" value="1"/>
</dbReference>
<evidence type="ECO:0000313" key="15">
    <source>
        <dbReference type="EMBL" id="SDI98243.1"/>
    </source>
</evidence>
<dbReference type="Pfam" id="PF01292">
    <property type="entry name" value="Ni_hydr_CYTB"/>
    <property type="match status" value="1"/>
</dbReference>
<organism evidence="15 18">
    <name type="scientific">Pseudomonas delhiensis</name>
    <dbReference type="NCBI Taxonomy" id="366289"/>
    <lineage>
        <taxon>Bacteria</taxon>
        <taxon>Pseudomonadati</taxon>
        <taxon>Pseudomonadota</taxon>
        <taxon>Gammaproteobacteria</taxon>
        <taxon>Pseudomonadales</taxon>
        <taxon>Pseudomonadaceae</taxon>
        <taxon>Pseudomonas</taxon>
    </lineage>
</organism>
<evidence type="ECO:0000259" key="14">
    <source>
        <dbReference type="Pfam" id="PF01292"/>
    </source>
</evidence>
<dbReference type="GO" id="GO:0020037">
    <property type="term" value="F:heme binding"/>
    <property type="evidence" value="ECO:0007669"/>
    <property type="project" value="TreeGrafter"/>
</dbReference>
<dbReference type="Gene3D" id="1.20.950.20">
    <property type="entry name" value="Transmembrane di-heme cytochromes, Chain C"/>
    <property type="match status" value="1"/>
</dbReference>
<evidence type="ECO:0000313" key="18">
    <source>
        <dbReference type="Proteomes" id="UP000199693"/>
    </source>
</evidence>
<evidence type="ECO:0000256" key="12">
    <source>
        <dbReference type="ARBA" id="ARBA00037975"/>
    </source>
</evidence>
<evidence type="ECO:0000256" key="4">
    <source>
        <dbReference type="ARBA" id="ARBA00022475"/>
    </source>
</evidence>
<evidence type="ECO:0000256" key="6">
    <source>
        <dbReference type="ARBA" id="ARBA00022692"/>
    </source>
</evidence>
<comment type="subcellular location">
    <subcellularLocation>
        <location evidence="2">Cell membrane</location>
        <topology evidence="2">Multi-pass membrane protein</topology>
    </subcellularLocation>
</comment>
<evidence type="ECO:0000256" key="10">
    <source>
        <dbReference type="ARBA" id="ARBA00023004"/>
    </source>
</evidence>
<keyword evidence="3" id="KW-0813">Transport</keyword>
<keyword evidence="10" id="KW-0408">Iron</keyword>
<evidence type="ECO:0000313" key="17">
    <source>
        <dbReference type="Proteomes" id="UP000198309"/>
    </source>
</evidence>
<evidence type="ECO:0000256" key="8">
    <source>
        <dbReference type="ARBA" id="ARBA00022982"/>
    </source>
</evidence>
<keyword evidence="6 13" id="KW-0812">Transmembrane</keyword>
<keyword evidence="17" id="KW-1185">Reference proteome</keyword>
<feature type="transmembrane region" description="Helical" evidence="13">
    <location>
        <begin position="85"/>
        <end position="107"/>
    </location>
</feature>
<dbReference type="Proteomes" id="UP000198309">
    <property type="component" value="Unassembled WGS sequence"/>
</dbReference>
<dbReference type="GO" id="GO:0005886">
    <property type="term" value="C:plasma membrane"/>
    <property type="evidence" value="ECO:0007669"/>
    <property type="project" value="UniProtKB-SubCell"/>
</dbReference>
<evidence type="ECO:0000313" key="16">
    <source>
        <dbReference type="EMBL" id="SNT11196.1"/>
    </source>
</evidence>
<proteinExistence type="inferred from homology"/>
<name>A0A239JYU9_9PSED</name>
<reference evidence="15 18" key="1">
    <citation type="submission" date="2016-10" db="EMBL/GenBank/DDBJ databases">
        <authorList>
            <person name="de Groot N.N."/>
        </authorList>
    </citation>
    <scope>NUCLEOTIDE SEQUENCE [LARGE SCALE GENOMIC DNA]</scope>
    <source>
        <strain evidence="15 18">CCM 7361</strain>
    </source>
</reference>
<evidence type="ECO:0000256" key="3">
    <source>
        <dbReference type="ARBA" id="ARBA00022448"/>
    </source>
</evidence>
<sequence length="188" mass="20494">MNAEPRYFPLPLRILHWLMAPLVIAMLLIGLAMVASASPAHATLVAIHKPLGAALLVLVLLRLAIRLSGRVPPLPRAMPRWQQRLAHASHYLLYTLLVLQPLVGWTMQSAGGYPVVLFEGHELPALVDPSVWLHSVLRSAHSLIAYLLMATILLHLAAALFHGLVRRDAVLPSMTGGRLPADAPGERP</sequence>
<gene>
    <name evidence="15" type="ORF">SAMN05216189_101129</name>
    <name evidence="16" type="ORF">SAMN06295949_11429</name>
</gene>
<keyword evidence="9 13" id="KW-1133">Transmembrane helix</keyword>
<keyword evidence="5" id="KW-0349">Heme</keyword>
<keyword evidence="7" id="KW-0479">Metal-binding</keyword>
<dbReference type="InterPro" id="IPR011577">
    <property type="entry name" value="Cyt_b561_bac/Ni-Hgenase"/>
</dbReference>
<accession>A0A239JYU9</accession>